<dbReference type="EMBL" id="ABCB02000021">
    <property type="protein sequence ID" value="EDO59688.1"/>
    <property type="molecule type" value="Genomic_DNA"/>
</dbReference>
<reference evidence="3 5" key="3">
    <citation type="submission" date="2017-07" db="EMBL/GenBank/DDBJ databases">
        <title>Prevalence of linear plasmids in Cutibacterium (Propionibacterium) acnes isolates obtained from prostatic tissue.</title>
        <authorList>
            <person name="Davidsson S."/>
            <person name="Carlsson J."/>
            <person name="Molling P."/>
            <person name="Andren O."/>
            <person name="Andersson S.-O."/>
            <person name="Brzuszkiewicz E."/>
            <person name="Poehlein A."/>
            <person name="Al-Zeer M."/>
            <person name="Brinkmann V."/>
            <person name="Scavenius C."/>
            <person name="Nazipi S."/>
            <person name="Soderquist B."/>
            <person name="Bruggemann H."/>
        </authorList>
    </citation>
    <scope>NUCLEOTIDE SEQUENCE [LARGE SCALE GENOMIC DNA]</scope>
    <source>
        <strain evidence="3 5">DSM 753</strain>
    </source>
</reference>
<accession>A7VYR0</accession>
<sequence length="91" mass="10571">MLKNVITSPALQASSGQGWLFEACSDFYQWFFFFVDLLFLKPFVENYFLLAAGFHIYLLRAFYFSLALPGDPPAKRNNKKAPAFRRSFFVL</sequence>
<gene>
    <name evidence="3" type="ORF">CH238_04185</name>
    <name evidence="2" type="ORF">CLOLEP_03738</name>
</gene>
<dbReference type="Proteomes" id="UP000003490">
    <property type="component" value="Unassembled WGS sequence"/>
</dbReference>
<proteinExistence type="predicted"/>
<evidence type="ECO:0000313" key="4">
    <source>
        <dbReference type="Proteomes" id="UP000003490"/>
    </source>
</evidence>
<keyword evidence="1" id="KW-0472">Membrane</keyword>
<keyword evidence="1" id="KW-1133">Transmembrane helix</keyword>
<organism evidence="2 4">
    <name type="scientific">[Clostridium] leptum DSM 753</name>
    <dbReference type="NCBI Taxonomy" id="428125"/>
    <lineage>
        <taxon>Bacteria</taxon>
        <taxon>Bacillati</taxon>
        <taxon>Bacillota</taxon>
        <taxon>Clostridia</taxon>
        <taxon>Eubacteriales</taxon>
        <taxon>Oscillospiraceae</taxon>
        <taxon>Oscillospiraceae incertae sedis</taxon>
    </lineage>
</organism>
<dbReference type="EMBL" id="NOXF01000002">
    <property type="protein sequence ID" value="PEQ25239.1"/>
    <property type="molecule type" value="Genomic_DNA"/>
</dbReference>
<evidence type="ECO:0000313" key="3">
    <source>
        <dbReference type="EMBL" id="PEQ25239.1"/>
    </source>
</evidence>
<comment type="caution">
    <text evidence="2">The sequence shown here is derived from an EMBL/GenBank/DDBJ whole genome shotgun (WGS) entry which is preliminary data.</text>
</comment>
<evidence type="ECO:0000256" key="1">
    <source>
        <dbReference type="SAM" id="Phobius"/>
    </source>
</evidence>
<protein>
    <submittedName>
        <fullName evidence="2">Uncharacterized protein</fullName>
    </submittedName>
</protein>
<name>A7VYR0_9FIRM</name>
<keyword evidence="5" id="KW-1185">Reference proteome</keyword>
<reference evidence="2 4" key="1">
    <citation type="submission" date="2007-08" db="EMBL/GenBank/DDBJ databases">
        <title>Draft genome sequence of Clostridium leptum (DSM 753).</title>
        <authorList>
            <person name="Sudarsanam P."/>
            <person name="Ley R."/>
            <person name="Guruge J."/>
            <person name="Turnbaugh P.J."/>
            <person name="Mahowald M."/>
            <person name="Liep D."/>
            <person name="Gordon J."/>
        </authorList>
    </citation>
    <scope>NUCLEOTIDE SEQUENCE [LARGE SCALE GENOMIC DNA]</scope>
    <source>
        <strain evidence="2 4">DSM 753</strain>
    </source>
</reference>
<evidence type="ECO:0000313" key="2">
    <source>
        <dbReference type="EMBL" id="EDO59688.1"/>
    </source>
</evidence>
<dbReference type="HOGENOM" id="CLU_2421769_0_0_9"/>
<feature type="transmembrane region" description="Helical" evidence="1">
    <location>
        <begin position="47"/>
        <end position="68"/>
    </location>
</feature>
<evidence type="ECO:0000313" key="5">
    <source>
        <dbReference type="Proteomes" id="UP000220611"/>
    </source>
</evidence>
<dbReference type="AlphaFoldDB" id="A7VYR0"/>
<keyword evidence="1" id="KW-0812">Transmembrane</keyword>
<reference evidence="2 4" key="2">
    <citation type="submission" date="2007-08" db="EMBL/GenBank/DDBJ databases">
        <authorList>
            <person name="Fulton L."/>
            <person name="Clifton S."/>
            <person name="Fulton B."/>
            <person name="Xu J."/>
            <person name="Minx P."/>
            <person name="Pepin K.H."/>
            <person name="Johnson M."/>
            <person name="Thiruvilangam P."/>
            <person name="Bhonagiri V."/>
            <person name="Nash W.E."/>
            <person name="Wang C."/>
            <person name="Mardis E.R."/>
            <person name="Wilson R.K."/>
        </authorList>
    </citation>
    <scope>NUCLEOTIDE SEQUENCE [LARGE SCALE GENOMIC DNA]</scope>
    <source>
        <strain evidence="2 4">DSM 753</strain>
    </source>
</reference>
<dbReference type="Proteomes" id="UP000220611">
    <property type="component" value="Unassembled WGS sequence"/>
</dbReference>